<feature type="compositionally biased region" description="Basic residues" evidence="1">
    <location>
        <begin position="81"/>
        <end position="94"/>
    </location>
</feature>
<feature type="non-terminal residue" evidence="2">
    <location>
        <position position="257"/>
    </location>
</feature>
<name>A0A1B6HMM2_9HEMI</name>
<feature type="region of interest" description="Disordered" evidence="1">
    <location>
        <begin position="140"/>
        <end position="192"/>
    </location>
</feature>
<sequence>SLSVSPTPPATPSPQATKPILKKSLIQPLTRMMSAPAAGRSAPTRGRLVKDNNFKAETTDLDYDEDDIVTVQKERNIKSAPARRKFTGGRRKVSKSHEDDSSEEENYGEPLPAPAKPRNRKRFIERGADIVTMVSLLSPNESEAEDLPEPVVQLPQESPWSRSHCTQQEDTKSNPASSAATTATITTPATTPAIVCLRKFPAKTVSFQQGGSRSYTASFPSRRGAGSLLVLPPSEPPSPPPASTPVPAPPPPPLVRR</sequence>
<feature type="compositionally biased region" description="Low complexity" evidence="1">
    <location>
        <begin position="175"/>
        <end position="192"/>
    </location>
</feature>
<evidence type="ECO:0000313" key="2">
    <source>
        <dbReference type="EMBL" id="JAS75835.1"/>
    </source>
</evidence>
<feature type="region of interest" description="Disordered" evidence="1">
    <location>
        <begin position="207"/>
        <end position="257"/>
    </location>
</feature>
<feature type="non-terminal residue" evidence="2">
    <location>
        <position position="1"/>
    </location>
</feature>
<feature type="compositionally biased region" description="Pro residues" evidence="1">
    <location>
        <begin position="233"/>
        <end position="257"/>
    </location>
</feature>
<gene>
    <name evidence="2" type="ORF">g.1101</name>
</gene>
<feature type="compositionally biased region" description="Acidic residues" evidence="1">
    <location>
        <begin position="59"/>
        <end position="68"/>
    </location>
</feature>
<evidence type="ECO:0000256" key="1">
    <source>
        <dbReference type="SAM" id="MobiDB-lite"/>
    </source>
</evidence>
<protein>
    <submittedName>
        <fullName evidence="2">Uncharacterized protein</fullName>
    </submittedName>
</protein>
<accession>A0A1B6HMM2</accession>
<reference evidence="2" key="1">
    <citation type="submission" date="2015-11" db="EMBL/GenBank/DDBJ databases">
        <title>De novo transcriptome assembly of four potential Pierce s Disease insect vectors from Arizona vineyards.</title>
        <authorList>
            <person name="Tassone E.E."/>
        </authorList>
    </citation>
    <scope>NUCLEOTIDE SEQUENCE</scope>
</reference>
<organism evidence="2">
    <name type="scientific">Homalodisca liturata</name>
    <dbReference type="NCBI Taxonomy" id="320908"/>
    <lineage>
        <taxon>Eukaryota</taxon>
        <taxon>Metazoa</taxon>
        <taxon>Ecdysozoa</taxon>
        <taxon>Arthropoda</taxon>
        <taxon>Hexapoda</taxon>
        <taxon>Insecta</taxon>
        <taxon>Pterygota</taxon>
        <taxon>Neoptera</taxon>
        <taxon>Paraneoptera</taxon>
        <taxon>Hemiptera</taxon>
        <taxon>Auchenorrhyncha</taxon>
        <taxon>Membracoidea</taxon>
        <taxon>Cicadellidae</taxon>
        <taxon>Cicadellinae</taxon>
        <taxon>Proconiini</taxon>
        <taxon>Homalodisca</taxon>
    </lineage>
</organism>
<feature type="region of interest" description="Disordered" evidence="1">
    <location>
        <begin position="1"/>
        <end position="121"/>
    </location>
</feature>
<dbReference type="EMBL" id="GECU01031871">
    <property type="protein sequence ID" value="JAS75835.1"/>
    <property type="molecule type" value="Transcribed_RNA"/>
</dbReference>
<feature type="compositionally biased region" description="Polar residues" evidence="1">
    <location>
        <begin position="207"/>
        <end position="219"/>
    </location>
</feature>
<proteinExistence type="predicted"/>
<feature type="compositionally biased region" description="Polar residues" evidence="1">
    <location>
        <begin position="155"/>
        <end position="166"/>
    </location>
</feature>
<feature type="compositionally biased region" description="Basic and acidic residues" evidence="1">
    <location>
        <begin position="48"/>
        <end position="58"/>
    </location>
</feature>
<feature type="compositionally biased region" description="Pro residues" evidence="1">
    <location>
        <begin position="1"/>
        <end position="12"/>
    </location>
</feature>
<dbReference type="AlphaFoldDB" id="A0A1B6HMM2"/>